<evidence type="ECO:0000256" key="1">
    <source>
        <dbReference type="ARBA" id="ARBA00004141"/>
    </source>
</evidence>
<dbReference type="EnsemblMetazoa" id="CJA11410.1">
    <property type="protein sequence ID" value="CJA11410.1"/>
    <property type="gene ID" value="WBGene00130614"/>
</dbReference>
<feature type="transmembrane region" description="Helical" evidence="2">
    <location>
        <begin position="497"/>
        <end position="517"/>
    </location>
</feature>
<feature type="transmembrane region" description="Helical" evidence="2">
    <location>
        <begin position="134"/>
        <end position="160"/>
    </location>
</feature>
<keyword evidence="2" id="KW-1133">Transmembrane helix</keyword>
<dbReference type="CDD" id="cd17352">
    <property type="entry name" value="MFS_MCT_SLC16"/>
    <property type="match status" value="1"/>
</dbReference>
<dbReference type="InterPro" id="IPR036259">
    <property type="entry name" value="MFS_trans_sf"/>
</dbReference>
<feature type="transmembrane region" description="Helical" evidence="2">
    <location>
        <begin position="105"/>
        <end position="128"/>
    </location>
</feature>
<evidence type="ECO:0000313" key="4">
    <source>
        <dbReference type="EnsemblMetazoa" id="CJA11410.1"/>
    </source>
</evidence>
<evidence type="ECO:0000259" key="3">
    <source>
        <dbReference type="PROSITE" id="PS50850"/>
    </source>
</evidence>
<feature type="transmembrane region" description="Helical" evidence="2">
    <location>
        <begin position="167"/>
        <end position="186"/>
    </location>
</feature>
<reference evidence="4" key="2">
    <citation type="submission" date="2022-06" db="UniProtKB">
        <authorList>
            <consortium name="EnsemblMetazoa"/>
        </authorList>
    </citation>
    <scope>IDENTIFICATION</scope>
    <source>
        <strain evidence="4">DF5081</strain>
    </source>
</reference>
<feature type="transmembrane region" description="Helical" evidence="2">
    <location>
        <begin position="405"/>
        <end position="423"/>
    </location>
</feature>
<dbReference type="InterPro" id="IPR050327">
    <property type="entry name" value="Proton-linked_MCT"/>
</dbReference>
<keyword evidence="5" id="KW-1185">Reference proteome</keyword>
<dbReference type="FunFam" id="1.20.1250.20:FF:000666">
    <property type="entry name" value="MonoCarboxylate Transporter family"/>
    <property type="match status" value="1"/>
</dbReference>
<dbReference type="Gene3D" id="1.20.1250.20">
    <property type="entry name" value="MFS general substrate transporter like domains"/>
    <property type="match status" value="2"/>
</dbReference>
<evidence type="ECO:0000256" key="2">
    <source>
        <dbReference type="SAM" id="Phobius"/>
    </source>
</evidence>
<dbReference type="GO" id="GO:0016020">
    <property type="term" value="C:membrane"/>
    <property type="evidence" value="ECO:0007669"/>
    <property type="project" value="UniProtKB-SubCell"/>
</dbReference>
<dbReference type="Pfam" id="PF07690">
    <property type="entry name" value="MFS_1"/>
    <property type="match status" value="1"/>
</dbReference>
<keyword evidence="2" id="KW-0472">Membrane</keyword>
<dbReference type="PANTHER" id="PTHR11360:SF248">
    <property type="entry name" value="MAJOR FACILITATOR SUPERFAMILY (MFS) PROFILE DOMAIN-CONTAINING PROTEIN"/>
    <property type="match status" value="1"/>
</dbReference>
<dbReference type="PROSITE" id="PS50850">
    <property type="entry name" value="MFS"/>
    <property type="match status" value="1"/>
</dbReference>
<dbReference type="InterPro" id="IPR011701">
    <property type="entry name" value="MFS"/>
</dbReference>
<feature type="transmembrane region" description="Helical" evidence="2">
    <location>
        <begin position="380"/>
        <end position="398"/>
    </location>
</feature>
<sequence length="546" mass="59129">MSKTADKPPRVDPKQLAAAEEDLENQIEEVGRVTPPDGGYGWVVVVASFLVNMAVDGVIYTCGKILIPVWSVQFGSTSAASIAISLLTGCYYLCGPLASSFVNVFGIRSVAIGGSIVSTTAFLLSRYVDAAWQLYLLFGVLGGIGFGCMYLPSIVILSTYFSKRRSVATGIAVCGSGIGTVVFSQLNGPVFEWFGQNVGLFMIYLAAISISGAVFSMFFAPLTASDSQVAKVAKIVNQYEGHGGEEATRDLLEAVRNDLEELNRPGQQSDTFYAGKTPINRSRSNTLDKKEAEAHRAASHVVHVTEQHTVEHVAKKSKLVQIKDSLLLIWDKDLLFSPSFMTLAISGTFTVLSFLVPFIYIGEVMKKNPELTDQQRSIPLSLIGVFNIVCRVLCGIVADHPKMSALQVSNVATIIAGTSMMFVPFCSELWHFIVFCVPFSAGVACFAALRSVICVDLIGVEKLSNAFGILMVFMGIGALVGSPIAAFIKDHTGSYDISFYVMGAVFAFSGIMTIRLPQLKEWEDNRRRALGGTEMQTISLVENQQI</sequence>
<dbReference type="AlphaFoldDB" id="A0A8R1HUQ4"/>
<dbReference type="PANTHER" id="PTHR11360">
    <property type="entry name" value="MONOCARBOXYLATE TRANSPORTER"/>
    <property type="match status" value="1"/>
</dbReference>
<feature type="transmembrane region" description="Helical" evidence="2">
    <location>
        <begin position="429"/>
        <end position="453"/>
    </location>
</feature>
<feature type="transmembrane region" description="Helical" evidence="2">
    <location>
        <begin position="465"/>
        <end position="485"/>
    </location>
</feature>
<accession>A0A8R1HUQ4</accession>
<feature type="transmembrane region" description="Helical" evidence="2">
    <location>
        <begin position="40"/>
        <end position="60"/>
    </location>
</feature>
<proteinExistence type="predicted"/>
<keyword evidence="2" id="KW-0812">Transmembrane</keyword>
<dbReference type="InterPro" id="IPR020846">
    <property type="entry name" value="MFS_dom"/>
</dbReference>
<feature type="transmembrane region" description="Helical" evidence="2">
    <location>
        <begin position="72"/>
        <end position="93"/>
    </location>
</feature>
<name>A0A8R1HUQ4_CAEJA</name>
<dbReference type="GO" id="GO:0008028">
    <property type="term" value="F:monocarboxylic acid transmembrane transporter activity"/>
    <property type="evidence" value="ECO:0007669"/>
    <property type="project" value="TreeGrafter"/>
</dbReference>
<feature type="domain" description="Major facilitator superfamily (MFS) profile" evidence="3">
    <location>
        <begin position="40"/>
        <end position="521"/>
    </location>
</feature>
<dbReference type="Proteomes" id="UP000005237">
    <property type="component" value="Unassembled WGS sequence"/>
</dbReference>
<evidence type="ECO:0000313" key="5">
    <source>
        <dbReference type="Proteomes" id="UP000005237"/>
    </source>
</evidence>
<dbReference type="SUPFAM" id="SSF103473">
    <property type="entry name" value="MFS general substrate transporter"/>
    <property type="match status" value="1"/>
</dbReference>
<feature type="transmembrane region" description="Helical" evidence="2">
    <location>
        <begin position="198"/>
        <end position="220"/>
    </location>
</feature>
<comment type="subcellular location">
    <subcellularLocation>
        <location evidence="1">Membrane</location>
        <topology evidence="1">Multi-pass membrane protein</topology>
    </subcellularLocation>
</comment>
<protein>
    <submittedName>
        <fullName evidence="4">MFS domain-containing protein</fullName>
    </submittedName>
</protein>
<feature type="transmembrane region" description="Helical" evidence="2">
    <location>
        <begin position="340"/>
        <end position="360"/>
    </location>
</feature>
<organism evidence="4 5">
    <name type="scientific">Caenorhabditis japonica</name>
    <dbReference type="NCBI Taxonomy" id="281687"/>
    <lineage>
        <taxon>Eukaryota</taxon>
        <taxon>Metazoa</taxon>
        <taxon>Ecdysozoa</taxon>
        <taxon>Nematoda</taxon>
        <taxon>Chromadorea</taxon>
        <taxon>Rhabditida</taxon>
        <taxon>Rhabditina</taxon>
        <taxon>Rhabditomorpha</taxon>
        <taxon>Rhabditoidea</taxon>
        <taxon>Rhabditidae</taxon>
        <taxon>Peloderinae</taxon>
        <taxon>Caenorhabditis</taxon>
    </lineage>
</organism>
<reference evidence="5" key="1">
    <citation type="submission" date="2010-08" db="EMBL/GenBank/DDBJ databases">
        <authorList>
            <consortium name="Caenorhabditis japonica Sequencing Consortium"/>
            <person name="Wilson R.K."/>
        </authorList>
    </citation>
    <scope>NUCLEOTIDE SEQUENCE [LARGE SCALE GENOMIC DNA]</scope>
    <source>
        <strain evidence="5">DF5081</strain>
    </source>
</reference>